<dbReference type="Proteomes" id="UP001597533">
    <property type="component" value="Unassembled WGS sequence"/>
</dbReference>
<sequence>MTRKETIIGLIVGLITNGIGLFLAAHFLGKGDGFIQVIKTANAQGFIGKLISLGAILNLIAFFYFLRKKQDARARGVLIATILIAVLTFAFKFL</sequence>
<gene>
    <name evidence="2" type="ORF">ACFS5M_04700</name>
</gene>
<organism evidence="2 3">
    <name type="scientific">Lacinutrix iliipiscaria</name>
    <dbReference type="NCBI Taxonomy" id="1230532"/>
    <lineage>
        <taxon>Bacteria</taxon>
        <taxon>Pseudomonadati</taxon>
        <taxon>Bacteroidota</taxon>
        <taxon>Flavobacteriia</taxon>
        <taxon>Flavobacteriales</taxon>
        <taxon>Flavobacteriaceae</taxon>
        <taxon>Lacinutrix</taxon>
    </lineage>
</organism>
<proteinExistence type="predicted"/>
<comment type="caution">
    <text evidence="2">The sequence shown here is derived from an EMBL/GenBank/DDBJ whole genome shotgun (WGS) entry which is preliminary data.</text>
</comment>
<dbReference type="EMBL" id="JBHUOV010000001">
    <property type="protein sequence ID" value="MFD2822956.1"/>
    <property type="molecule type" value="Genomic_DNA"/>
</dbReference>
<keyword evidence="1" id="KW-1133">Transmembrane helix</keyword>
<reference evidence="3" key="1">
    <citation type="journal article" date="2019" name="Int. J. Syst. Evol. Microbiol.">
        <title>The Global Catalogue of Microorganisms (GCM) 10K type strain sequencing project: providing services to taxonomists for standard genome sequencing and annotation.</title>
        <authorList>
            <consortium name="The Broad Institute Genomics Platform"/>
            <consortium name="The Broad Institute Genome Sequencing Center for Infectious Disease"/>
            <person name="Wu L."/>
            <person name="Ma J."/>
        </authorList>
    </citation>
    <scope>NUCLEOTIDE SEQUENCE [LARGE SCALE GENOMIC DNA]</scope>
    <source>
        <strain evidence="3">KCTC 32141</strain>
    </source>
</reference>
<keyword evidence="3" id="KW-1185">Reference proteome</keyword>
<feature type="transmembrane region" description="Helical" evidence="1">
    <location>
        <begin position="77"/>
        <end position="93"/>
    </location>
</feature>
<evidence type="ECO:0000313" key="2">
    <source>
        <dbReference type="EMBL" id="MFD2822956.1"/>
    </source>
</evidence>
<feature type="transmembrane region" description="Helical" evidence="1">
    <location>
        <begin position="46"/>
        <end position="65"/>
    </location>
</feature>
<keyword evidence="1" id="KW-0812">Transmembrane</keyword>
<accession>A0ABW5WP35</accession>
<evidence type="ECO:0000313" key="3">
    <source>
        <dbReference type="Proteomes" id="UP001597533"/>
    </source>
</evidence>
<keyword evidence="1" id="KW-0472">Membrane</keyword>
<dbReference type="RefSeq" id="WP_183486308.1">
    <property type="nucleotide sequence ID" value="NZ_JBHUOV010000001.1"/>
</dbReference>
<protein>
    <submittedName>
        <fullName evidence="2">Uncharacterized protein</fullName>
    </submittedName>
</protein>
<evidence type="ECO:0000256" key="1">
    <source>
        <dbReference type="SAM" id="Phobius"/>
    </source>
</evidence>
<name>A0ABW5WP35_9FLAO</name>
<feature type="transmembrane region" description="Helical" evidence="1">
    <location>
        <begin position="7"/>
        <end position="26"/>
    </location>
</feature>